<keyword evidence="1" id="KW-0812">Transmembrane</keyword>
<sequence>MTDDLNEQSKTAKAMPDPLSQLQRLQANGRHRRIGRFWRFTRRSLGITALLVVAAAVLFWLFQRGEMPETAIFQGVTYTCERMPETDESSGLVHIVCVDLNAPGIELYTTPVDPTLADNPNWQYRLKTASTVLSENELSIVVNGTQFSSDSYSLTWEGKDWPIRLSGDLAKSNEIMVSNGVLNNAETNQYLLWFEEDLTPHLETEKNTVQSVLPQVKWGVGALGILVKDGKLNRDRPETPDTKTLIGINPETKQLWLATFESASIRVAARKLVEQGALDVVRVDGGSSSTMKIGSAASHMRSGTVMGGWIPTATHFGVRARNLAD</sequence>
<dbReference type="RefSeq" id="WP_105353155.1">
    <property type="nucleotide sequence ID" value="NZ_PUIB01000011.1"/>
</dbReference>
<name>A0A2S8G0U1_9BACT</name>
<dbReference type="Proteomes" id="UP000239388">
    <property type="component" value="Unassembled WGS sequence"/>
</dbReference>
<evidence type="ECO:0000313" key="3">
    <source>
        <dbReference type="EMBL" id="PQO38057.1"/>
    </source>
</evidence>
<evidence type="ECO:0000259" key="2">
    <source>
        <dbReference type="Pfam" id="PF09992"/>
    </source>
</evidence>
<keyword evidence="1" id="KW-1133">Transmembrane helix</keyword>
<keyword evidence="1" id="KW-0472">Membrane</keyword>
<comment type="caution">
    <text evidence="3">The sequence shown here is derived from an EMBL/GenBank/DDBJ whole genome shotgun (WGS) entry which is preliminary data.</text>
</comment>
<dbReference type="EMBL" id="PUIB01000011">
    <property type="protein sequence ID" value="PQO38057.1"/>
    <property type="molecule type" value="Genomic_DNA"/>
</dbReference>
<organism evidence="3 4">
    <name type="scientific">Blastopirellula marina</name>
    <dbReference type="NCBI Taxonomy" id="124"/>
    <lineage>
        <taxon>Bacteria</taxon>
        <taxon>Pseudomonadati</taxon>
        <taxon>Planctomycetota</taxon>
        <taxon>Planctomycetia</taxon>
        <taxon>Pirellulales</taxon>
        <taxon>Pirellulaceae</taxon>
        <taxon>Blastopirellula</taxon>
    </lineage>
</organism>
<dbReference type="InterPro" id="IPR018711">
    <property type="entry name" value="NAGPA"/>
</dbReference>
<dbReference type="OrthoDB" id="9809781at2"/>
<gene>
    <name evidence="3" type="ORF">C5Y98_08205</name>
</gene>
<proteinExistence type="predicted"/>
<evidence type="ECO:0000313" key="4">
    <source>
        <dbReference type="Proteomes" id="UP000239388"/>
    </source>
</evidence>
<evidence type="ECO:0000256" key="1">
    <source>
        <dbReference type="SAM" id="Phobius"/>
    </source>
</evidence>
<dbReference type="Pfam" id="PF09992">
    <property type="entry name" value="NAGPA"/>
    <property type="match status" value="1"/>
</dbReference>
<accession>A0A2S8G0U1</accession>
<feature type="transmembrane region" description="Helical" evidence="1">
    <location>
        <begin position="40"/>
        <end position="62"/>
    </location>
</feature>
<protein>
    <recommendedName>
        <fullName evidence="2">Phosphodiester glycosidase domain-containing protein</fullName>
    </recommendedName>
</protein>
<reference evidence="3 4" key="1">
    <citation type="submission" date="2018-02" db="EMBL/GenBank/DDBJ databases">
        <title>Comparative genomes isolates from brazilian mangrove.</title>
        <authorList>
            <person name="Araujo J.E."/>
            <person name="Taketani R.G."/>
            <person name="Silva M.C.P."/>
            <person name="Loureco M.V."/>
            <person name="Andreote F.D."/>
        </authorList>
    </citation>
    <scope>NUCLEOTIDE SEQUENCE [LARGE SCALE GENOMIC DNA]</scope>
    <source>
        <strain evidence="3 4">NAP PRIS-MGV</strain>
    </source>
</reference>
<dbReference type="AlphaFoldDB" id="A0A2S8G0U1"/>
<feature type="domain" description="Phosphodiester glycosidase" evidence="2">
    <location>
        <begin position="138"/>
        <end position="293"/>
    </location>
</feature>